<accession>A0ABZ0RN74</accession>
<reference evidence="1 2" key="1">
    <citation type="submission" date="2023-11" db="EMBL/GenBank/DDBJ databases">
        <title>Coraliomargarita sp. nov., isolated from marine algae.</title>
        <authorList>
            <person name="Lee J.K."/>
            <person name="Baek J.H."/>
            <person name="Kim J.M."/>
            <person name="Choi D.G."/>
            <person name="Jeon C.O."/>
        </authorList>
    </citation>
    <scope>NUCLEOTIDE SEQUENCE [LARGE SCALE GENOMIC DNA]</scope>
    <source>
        <strain evidence="1 2">J2-16</strain>
    </source>
</reference>
<dbReference type="PROSITE" id="PS51257">
    <property type="entry name" value="PROKAR_LIPOPROTEIN"/>
    <property type="match status" value="1"/>
</dbReference>
<evidence type="ECO:0000313" key="1">
    <source>
        <dbReference type="EMBL" id="WPJ96873.1"/>
    </source>
</evidence>
<protein>
    <recommendedName>
        <fullName evidence="3">Lipoprotein</fullName>
    </recommendedName>
</protein>
<dbReference type="EMBL" id="CP138858">
    <property type="protein sequence ID" value="WPJ96873.1"/>
    <property type="molecule type" value="Genomic_DNA"/>
</dbReference>
<dbReference type="Proteomes" id="UP001324993">
    <property type="component" value="Chromosome"/>
</dbReference>
<name>A0ABZ0RN74_9BACT</name>
<organism evidence="1 2">
    <name type="scientific">Coraliomargarita algicola</name>
    <dbReference type="NCBI Taxonomy" id="3092156"/>
    <lineage>
        <taxon>Bacteria</taxon>
        <taxon>Pseudomonadati</taxon>
        <taxon>Verrucomicrobiota</taxon>
        <taxon>Opitutia</taxon>
        <taxon>Puniceicoccales</taxon>
        <taxon>Coraliomargaritaceae</taxon>
        <taxon>Coraliomargarita</taxon>
    </lineage>
</organism>
<evidence type="ECO:0008006" key="3">
    <source>
        <dbReference type="Google" id="ProtNLM"/>
    </source>
</evidence>
<evidence type="ECO:0000313" key="2">
    <source>
        <dbReference type="Proteomes" id="UP001324993"/>
    </source>
</evidence>
<gene>
    <name evidence="1" type="ORF">SH580_04025</name>
</gene>
<dbReference type="RefSeq" id="WP_319833730.1">
    <property type="nucleotide sequence ID" value="NZ_CP138858.1"/>
</dbReference>
<proteinExistence type="predicted"/>
<keyword evidence="2" id="KW-1185">Reference proteome</keyword>
<sequence>MKIHIYMLLLSMAFIGACSKGPSKADNHLYSDSFGSNYDYQYFNEPKTIVSGSGAVFQVIGWVVYERSSDHQESMALRLLCNWPKETIEEEQVYTPAKILVDGHNLQASAFSFQHSNIKPNYEGQEAGLQPFVLTQINMPKEWKFVEIHFEGMTPGTLEIKNIDP</sequence>